<sequence>MSLPQEIPSPPTAPRVLLLVPTTTYKVAAFMDAAFALGIQVVIGSEKERALEAETSGKTLTVNYLKPDQAADRIAAFDRRWPLDAIVGTDDETVLLAATASMRLGLPHNSPQAIAASRDKERTRELQRKAGMGTPGFRRVLFDDDLETASLDVRYPCVIKPVFLSAGRGVMKADNPEQFLAAFDRIGKIVRRPALSRRGGKSAKYLLVEDYLPGDEVSLEGLLTDGRFRLLALFDKPEPMEGPAFQETMFVTPSRLPAGVQDAIAAEAEAACAALGITHGPVHVELRIHNGVPRLLELAARTIGGLCSRSLRFGTGCSLEELVLRHAVNFDTRPGDESGEASGVLMLPMERSGILKEVRGRAEAEQVPGITELTVTLPLGSDVVPPPEGNSYLGFLFARADTPAGVEAALRTAWGKLEIVLAEPAC</sequence>
<dbReference type="Gene3D" id="3.40.50.20">
    <property type="match status" value="1"/>
</dbReference>
<dbReference type="PANTHER" id="PTHR43585:SF2">
    <property type="entry name" value="ATP-GRASP ENZYME FSQD"/>
    <property type="match status" value="1"/>
</dbReference>
<dbReference type="Gene3D" id="3.30.470.20">
    <property type="entry name" value="ATP-grasp fold, B domain"/>
    <property type="match status" value="1"/>
</dbReference>
<dbReference type="Pfam" id="PF18603">
    <property type="entry name" value="LAL_C2"/>
    <property type="match status" value="1"/>
</dbReference>
<dbReference type="Pfam" id="PF13535">
    <property type="entry name" value="ATP-grasp_4"/>
    <property type="match status" value="1"/>
</dbReference>
<dbReference type="SMART" id="SM01209">
    <property type="entry name" value="GARS_A"/>
    <property type="match status" value="1"/>
</dbReference>
<evidence type="ECO:0000259" key="5">
    <source>
        <dbReference type="PROSITE" id="PS50975"/>
    </source>
</evidence>
<dbReference type="InterPro" id="IPR052032">
    <property type="entry name" value="ATP-dep_AA_Ligase"/>
</dbReference>
<keyword evidence="3 4" id="KW-0067">ATP-binding</keyword>
<dbReference type="GO" id="GO:0046872">
    <property type="term" value="F:metal ion binding"/>
    <property type="evidence" value="ECO:0007669"/>
    <property type="project" value="InterPro"/>
</dbReference>
<accession>A0A8J6Y3Y6</accession>
<dbReference type="InterPro" id="IPR041472">
    <property type="entry name" value="BL00235/CARNS1_N"/>
</dbReference>
<keyword evidence="1" id="KW-0436">Ligase</keyword>
<evidence type="ECO:0000313" key="7">
    <source>
        <dbReference type="Proteomes" id="UP000648239"/>
    </source>
</evidence>
<proteinExistence type="predicted"/>
<protein>
    <submittedName>
        <fullName evidence="6">ATP-grasp domain-containing protein</fullName>
    </submittedName>
</protein>
<feature type="domain" description="ATP-grasp" evidence="5">
    <location>
        <begin position="124"/>
        <end position="328"/>
    </location>
</feature>
<dbReference type="AlphaFoldDB" id="A0A8J6Y3Y6"/>
<dbReference type="SUPFAM" id="SSF56059">
    <property type="entry name" value="Glutathione synthetase ATP-binding domain-like"/>
    <property type="match status" value="1"/>
</dbReference>
<dbReference type="InterPro" id="IPR011761">
    <property type="entry name" value="ATP-grasp"/>
</dbReference>
<dbReference type="Proteomes" id="UP000648239">
    <property type="component" value="Unassembled WGS sequence"/>
</dbReference>
<evidence type="ECO:0000256" key="3">
    <source>
        <dbReference type="ARBA" id="ARBA00022840"/>
    </source>
</evidence>
<dbReference type="Pfam" id="PF18130">
    <property type="entry name" value="ATPgrasp_N"/>
    <property type="match status" value="1"/>
</dbReference>
<dbReference type="PANTHER" id="PTHR43585">
    <property type="entry name" value="FUMIPYRROLE BIOSYNTHESIS PROTEIN C"/>
    <property type="match status" value="1"/>
</dbReference>
<comment type="caution">
    <text evidence="6">The sequence shown here is derived from an EMBL/GenBank/DDBJ whole genome shotgun (WGS) entry which is preliminary data.</text>
</comment>
<evidence type="ECO:0000256" key="2">
    <source>
        <dbReference type="ARBA" id="ARBA00022741"/>
    </source>
</evidence>
<dbReference type="GO" id="GO:0005524">
    <property type="term" value="F:ATP binding"/>
    <property type="evidence" value="ECO:0007669"/>
    <property type="project" value="UniProtKB-UniRule"/>
</dbReference>
<dbReference type="InterPro" id="IPR040570">
    <property type="entry name" value="LAL_C2"/>
</dbReference>
<name>A0A8J6Y3Y6_9BACT</name>
<evidence type="ECO:0000313" key="6">
    <source>
        <dbReference type="EMBL" id="MBD3868109.1"/>
    </source>
</evidence>
<gene>
    <name evidence="6" type="ORF">IFK94_08285</name>
</gene>
<organism evidence="6 7">
    <name type="scientific">Candidatus Polarisedimenticola svalbardensis</name>
    <dbReference type="NCBI Taxonomy" id="2886004"/>
    <lineage>
        <taxon>Bacteria</taxon>
        <taxon>Pseudomonadati</taxon>
        <taxon>Acidobacteriota</taxon>
        <taxon>Candidatus Polarisedimenticolia</taxon>
        <taxon>Candidatus Polarisedimenticolales</taxon>
        <taxon>Candidatus Polarisedimenticolaceae</taxon>
        <taxon>Candidatus Polarisedimenticola</taxon>
    </lineage>
</organism>
<dbReference type="GO" id="GO:0016874">
    <property type="term" value="F:ligase activity"/>
    <property type="evidence" value="ECO:0007669"/>
    <property type="project" value="UniProtKB-KW"/>
</dbReference>
<keyword evidence="2 4" id="KW-0547">Nucleotide-binding</keyword>
<reference evidence="6 7" key="1">
    <citation type="submission" date="2020-08" db="EMBL/GenBank/DDBJ databases">
        <title>Acidobacteriota in marine sediments use diverse sulfur dissimilation pathways.</title>
        <authorList>
            <person name="Wasmund K."/>
        </authorList>
    </citation>
    <scope>NUCLEOTIDE SEQUENCE [LARGE SCALE GENOMIC DNA]</scope>
    <source>
        <strain evidence="6">MAG AM4</strain>
    </source>
</reference>
<dbReference type="EMBL" id="JACXWD010000022">
    <property type="protein sequence ID" value="MBD3868109.1"/>
    <property type="molecule type" value="Genomic_DNA"/>
</dbReference>
<dbReference type="PROSITE" id="PS50975">
    <property type="entry name" value="ATP_GRASP"/>
    <property type="match status" value="1"/>
</dbReference>
<evidence type="ECO:0000256" key="4">
    <source>
        <dbReference type="PROSITE-ProRule" id="PRU00409"/>
    </source>
</evidence>
<evidence type="ECO:0000256" key="1">
    <source>
        <dbReference type="ARBA" id="ARBA00022598"/>
    </source>
</evidence>